<dbReference type="GO" id="GO:0047938">
    <property type="term" value="F:glucose-6-phosphate 1-epimerase activity"/>
    <property type="evidence" value="ECO:0007669"/>
    <property type="project" value="TreeGrafter"/>
</dbReference>
<dbReference type="EMBL" id="SCFR01000002">
    <property type="protein sequence ID" value="TFF67501.1"/>
    <property type="molecule type" value="Genomic_DNA"/>
</dbReference>
<dbReference type="InterPro" id="IPR011013">
    <property type="entry name" value="Gal_mutarotase_sf_dom"/>
</dbReference>
<sequence>MILEIKNNFNIAEIDTFGSYLNLLKFDEIDIIFPKQEILEGNDKKIRGGSHVCLPHFGASDKVGMDRHGFGRSSEWEVVELRENYLKLQLVKNIKQWENLISTMEYILLDNFLEIRLVVKNIGKESLFVSPAFHPYFKYESENEIYINGEKFDFNLEKLQNTIFYGKVNTLKTSNYEIVFEDKKLSKYVLWTNGTDKYLCVEPTFNFQALADDKELCEIKPESETEFLFKIIKR</sequence>
<evidence type="ECO:0008006" key="3">
    <source>
        <dbReference type="Google" id="ProtNLM"/>
    </source>
</evidence>
<evidence type="ECO:0000313" key="2">
    <source>
        <dbReference type="Proteomes" id="UP000297454"/>
    </source>
</evidence>
<name>A0A4R9C2X9_9FIRM</name>
<protein>
    <recommendedName>
        <fullName evidence="3">Aldose 1-epimerase</fullName>
    </recommendedName>
</protein>
<evidence type="ECO:0000313" key="1">
    <source>
        <dbReference type="EMBL" id="TFF67501.1"/>
    </source>
</evidence>
<keyword evidence="2" id="KW-1185">Reference proteome</keyword>
<dbReference type="AlphaFoldDB" id="A0A4R9C2X9"/>
<dbReference type="InterPro" id="IPR014718">
    <property type="entry name" value="GH-type_carb-bd"/>
</dbReference>
<dbReference type="Pfam" id="PF01263">
    <property type="entry name" value="Aldose_epim"/>
    <property type="match status" value="1"/>
</dbReference>
<dbReference type="GO" id="GO:0005975">
    <property type="term" value="P:carbohydrate metabolic process"/>
    <property type="evidence" value="ECO:0007669"/>
    <property type="project" value="InterPro"/>
</dbReference>
<organism evidence="1 2">
    <name type="scientific">Helcococcus ovis</name>
    <dbReference type="NCBI Taxonomy" id="72026"/>
    <lineage>
        <taxon>Bacteria</taxon>
        <taxon>Bacillati</taxon>
        <taxon>Bacillota</taxon>
        <taxon>Tissierellia</taxon>
        <taxon>Tissierellales</taxon>
        <taxon>Peptoniphilaceae</taxon>
        <taxon>Helcococcus</taxon>
    </lineage>
</organism>
<dbReference type="Proteomes" id="UP000297454">
    <property type="component" value="Unassembled WGS sequence"/>
</dbReference>
<dbReference type="RefSeq" id="WP_134710572.1">
    <property type="nucleotide sequence ID" value="NZ_CP119081.1"/>
</dbReference>
<dbReference type="GO" id="GO:0005737">
    <property type="term" value="C:cytoplasm"/>
    <property type="evidence" value="ECO:0007669"/>
    <property type="project" value="TreeGrafter"/>
</dbReference>
<gene>
    <name evidence="1" type="ORF">EQF91_00860</name>
</gene>
<accession>A0A4R9C2X9</accession>
<comment type="caution">
    <text evidence="1">The sequence shown here is derived from an EMBL/GenBank/DDBJ whole genome shotgun (WGS) entry which is preliminary data.</text>
</comment>
<dbReference type="GeneID" id="97030602"/>
<dbReference type="PANTHER" id="PTHR11122:SF13">
    <property type="entry name" value="GLUCOSE-6-PHOSPHATE 1-EPIMERASE"/>
    <property type="match status" value="1"/>
</dbReference>
<dbReference type="Gene3D" id="2.70.98.10">
    <property type="match status" value="1"/>
</dbReference>
<dbReference type="SUPFAM" id="SSF74650">
    <property type="entry name" value="Galactose mutarotase-like"/>
    <property type="match status" value="1"/>
</dbReference>
<reference evidence="1 2" key="1">
    <citation type="submission" date="2019-01" db="EMBL/GenBank/DDBJ databases">
        <title>Draft Genome Sequences of Helcococcus ovis Strains Isolated from the Uterus and Vagina of Dairy Cows with Metritis.</title>
        <authorList>
            <person name="Cunha F."/>
            <person name="Jeon S.J."/>
            <person name="Kutzer P."/>
            <person name="Galvao K.N."/>
        </authorList>
    </citation>
    <scope>NUCLEOTIDE SEQUENCE [LARGE SCALE GENOMIC DNA]</scope>
    <source>
        <strain evidence="1 2">KG-37</strain>
    </source>
</reference>
<dbReference type="InterPro" id="IPR008183">
    <property type="entry name" value="Aldose_1/G6P_1-epimerase"/>
</dbReference>
<dbReference type="GO" id="GO:0030246">
    <property type="term" value="F:carbohydrate binding"/>
    <property type="evidence" value="ECO:0007669"/>
    <property type="project" value="InterPro"/>
</dbReference>
<proteinExistence type="predicted"/>
<dbReference type="OrthoDB" id="9795355at2"/>
<dbReference type="PANTHER" id="PTHR11122">
    <property type="entry name" value="APOSPORY-ASSOCIATED PROTEIN C-RELATED"/>
    <property type="match status" value="1"/>
</dbReference>